<evidence type="ECO:0000313" key="2">
    <source>
        <dbReference type="Proteomes" id="UP001500729"/>
    </source>
</evidence>
<gene>
    <name evidence="1" type="ORF">GCM10009533_65300</name>
</gene>
<organism evidence="1 2">
    <name type="scientific">Saccharopolyspora erythraea</name>
    <name type="common">Streptomyces erythraeus</name>
    <dbReference type="NCBI Taxonomy" id="1836"/>
    <lineage>
        <taxon>Bacteria</taxon>
        <taxon>Bacillati</taxon>
        <taxon>Actinomycetota</taxon>
        <taxon>Actinomycetes</taxon>
        <taxon>Pseudonocardiales</taxon>
        <taxon>Pseudonocardiaceae</taxon>
        <taxon>Saccharopolyspora</taxon>
    </lineage>
</organism>
<dbReference type="InterPro" id="IPR010260">
    <property type="entry name" value="AlpA"/>
</dbReference>
<dbReference type="Pfam" id="PF05930">
    <property type="entry name" value="Phage_AlpA"/>
    <property type="match status" value="1"/>
</dbReference>
<sequence length="71" mass="7918">MTDLEGLISAPQAAALLGVTRATLYRYASTYDDFPEPVKIGRTVLYQPNELTAWRHDHPAIQKRPVDSPPP</sequence>
<dbReference type="InterPro" id="IPR009061">
    <property type="entry name" value="DNA-bd_dom_put_sf"/>
</dbReference>
<dbReference type="RefSeq" id="WP_143538340.1">
    <property type="nucleotide sequence ID" value="NZ_CP069353.1"/>
</dbReference>
<reference evidence="2" key="1">
    <citation type="journal article" date="2019" name="Int. J. Syst. Evol. Microbiol.">
        <title>The Global Catalogue of Microorganisms (GCM) 10K type strain sequencing project: providing services to taxonomists for standard genome sequencing and annotation.</title>
        <authorList>
            <consortium name="The Broad Institute Genomics Platform"/>
            <consortium name="The Broad Institute Genome Sequencing Center for Infectious Disease"/>
            <person name="Wu L."/>
            <person name="Ma J."/>
        </authorList>
    </citation>
    <scope>NUCLEOTIDE SEQUENCE [LARGE SCALE GENOMIC DNA]</scope>
    <source>
        <strain evidence="2">JCM 10303</strain>
    </source>
</reference>
<proteinExistence type="predicted"/>
<dbReference type="Proteomes" id="UP001500729">
    <property type="component" value="Unassembled WGS sequence"/>
</dbReference>
<dbReference type="SUPFAM" id="SSF46955">
    <property type="entry name" value="Putative DNA-binding domain"/>
    <property type="match status" value="1"/>
</dbReference>
<evidence type="ECO:0000313" key="1">
    <source>
        <dbReference type="EMBL" id="GAA0558855.1"/>
    </source>
</evidence>
<accession>A0ABP3P3U5</accession>
<protein>
    <recommendedName>
        <fullName evidence="3">AlpA family transcriptional regulator</fullName>
    </recommendedName>
</protein>
<keyword evidence="2" id="KW-1185">Reference proteome</keyword>
<comment type="caution">
    <text evidence="1">The sequence shown here is derived from an EMBL/GenBank/DDBJ whole genome shotgun (WGS) entry which is preliminary data.</text>
</comment>
<name>A0ABP3P3U5_SACER</name>
<evidence type="ECO:0008006" key="3">
    <source>
        <dbReference type="Google" id="ProtNLM"/>
    </source>
</evidence>
<dbReference type="EMBL" id="BAAAGS010000079">
    <property type="protein sequence ID" value="GAA0558855.1"/>
    <property type="molecule type" value="Genomic_DNA"/>
</dbReference>